<organism evidence="1 2">
    <name type="scientific">Mycena pura</name>
    <dbReference type="NCBI Taxonomy" id="153505"/>
    <lineage>
        <taxon>Eukaryota</taxon>
        <taxon>Fungi</taxon>
        <taxon>Dikarya</taxon>
        <taxon>Basidiomycota</taxon>
        <taxon>Agaricomycotina</taxon>
        <taxon>Agaricomycetes</taxon>
        <taxon>Agaricomycetidae</taxon>
        <taxon>Agaricales</taxon>
        <taxon>Marasmiineae</taxon>
        <taxon>Mycenaceae</taxon>
        <taxon>Mycena</taxon>
    </lineage>
</organism>
<sequence length="244" mass="27515">MRQGVQHLAMYWEARSEINYSPEKMWESGMWCVPRFVGRLASPPRIIYAVSSARRQTFLLQPDPSSPAFAVLADKLIRCIYAMCASAPTASAISWHELSLLHADKPTHTRSCAVSQRVKDHQNRGSLFRPRRVYPRSTRASSHSCAVTIEYICTLGDRAVECLLELLPAQHLGRQSYSPLQTNLISALRALIHWHDQAAASEVRSAFWGSTSFRRLQFSIPRGRGATSVKQQMSLDCKRVLSTE</sequence>
<protein>
    <submittedName>
        <fullName evidence="1">Uncharacterized protein</fullName>
    </submittedName>
</protein>
<proteinExistence type="predicted"/>
<dbReference type="AlphaFoldDB" id="A0AAD6YCJ1"/>
<comment type="caution">
    <text evidence="1">The sequence shown here is derived from an EMBL/GenBank/DDBJ whole genome shotgun (WGS) entry which is preliminary data.</text>
</comment>
<keyword evidence="2" id="KW-1185">Reference proteome</keyword>
<reference evidence="1" key="1">
    <citation type="submission" date="2023-03" db="EMBL/GenBank/DDBJ databases">
        <title>Massive genome expansion in bonnet fungi (Mycena s.s.) driven by repeated elements and novel gene families across ecological guilds.</title>
        <authorList>
            <consortium name="Lawrence Berkeley National Laboratory"/>
            <person name="Harder C.B."/>
            <person name="Miyauchi S."/>
            <person name="Viragh M."/>
            <person name="Kuo A."/>
            <person name="Thoen E."/>
            <person name="Andreopoulos B."/>
            <person name="Lu D."/>
            <person name="Skrede I."/>
            <person name="Drula E."/>
            <person name="Henrissat B."/>
            <person name="Morin E."/>
            <person name="Kohler A."/>
            <person name="Barry K."/>
            <person name="LaButti K."/>
            <person name="Morin E."/>
            <person name="Salamov A."/>
            <person name="Lipzen A."/>
            <person name="Mereny Z."/>
            <person name="Hegedus B."/>
            <person name="Baldrian P."/>
            <person name="Stursova M."/>
            <person name="Weitz H."/>
            <person name="Taylor A."/>
            <person name="Grigoriev I.V."/>
            <person name="Nagy L.G."/>
            <person name="Martin F."/>
            <person name="Kauserud H."/>
        </authorList>
    </citation>
    <scope>NUCLEOTIDE SEQUENCE</scope>
    <source>
        <strain evidence="1">9144</strain>
    </source>
</reference>
<name>A0AAD6YCJ1_9AGAR</name>
<dbReference type="Proteomes" id="UP001219525">
    <property type="component" value="Unassembled WGS sequence"/>
</dbReference>
<gene>
    <name evidence="1" type="ORF">GGX14DRAFT_393980</name>
</gene>
<accession>A0AAD6YCJ1</accession>
<dbReference type="EMBL" id="JARJCW010000025">
    <property type="protein sequence ID" value="KAJ7211661.1"/>
    <property type="molecule type" value="Genomic_DNA"/>
</dbReference>
<evidence type="ECO:0000313" key="2">
    <source>
        <dbReference type="Proteomes" id="UP001219525"/>
    </source>
</evidence>
<evidence type="ECO:0000313" key="1">
    <source>
        <dbReference type="EMBL" id="KAJ7211661.1"/>
    </source>
</evidence>